<gene>
    <name evidence="2" type="ORF">I2488_00795</name>
</gene>
<evidence type="ECO:0000313" key="3">
    <source>
        <dbReference type="Proteomes" id="UP000600799"/>
    </source>
</evidence>
<keyword evidence="1" id="KW-0472">Membrane</keyword>
<dbReference type="Proteomes" id="UP000600799">
    <property type="component" value="Unassembled WGS sequence"/>
</dbReference>
<protein>
    <submittedName>
        <fullName evidence="2">Uncharacterized protein</fullName>
    </submittedName>
</protein>
<keyword evidence="3" id="KW-1185">Reference proteome</keyword>
<sequence length="84" mass="9251">MLDKTFLADAALSLAPALTILLIFVTVDFFFGETAIGSQNFLVLFFASVAVLVTIFYGWFAGYVVSKIATFLIVGRYMLGVRRT</sequence>
<evidence type="ECO:0000313" key="2">
    <source>
        <dbReference type="EMBL" id="MBF9149529.1"/>
    </source>
</evidence>
<name>A0ABS0HC94_9SPHN</name>
<keyword evidence="1" id="KW-0812">Transmembrane</keyword>
<keyword evidence="1" id="KW-1133">Transmembrane helix</keyword>
<dbReference type="EMBL" id="JADQDC010000001">
    <property type="protein sequence ID" value="MBF9149529.1"/>
    <property type="molecule type" value="Genomic_DNA"/>
</dbReference>
<dbReference type="RefSeq" id="WP_196273905.1">
    <property type="nucleotide sequence ID" value="NZ_JADQDC010000001.1"/>
</dbReference>
<feature type="transmembrane region" description="Helical" evidence="1">
    <location>
        <begin position="12"/>
        <end position="31"/>
    </location>
</feature>
<evidence type="ECO:0000256" key="1">
    <source>
        <dbReference type="SAM" id="Phobius"/>
    </source>
</evidence>
<feature type="transmembrane region" description="Helical" evidence="1">
    <location>
        <begin position="43"/>
        <end position="74"/>
    </location>
</feature>
<reference evidence="2 3" key="1">
    <citation type="submission" date="2020-11" db="EMBL/GenBank/DDBJ databases">
        <title>The genome sequence of Novosphingobium sp. 1Y9A.</title>
        <authorList>
            <person name="Liu Y."/>
        </authorList>
    </citation>
    <scope>NUCLEOTIDE SEQUENCE [LARGE SCALE GENOMIC DNA]</scope>
    <source>
        <strain evidence="2 3">1Y9A</strain>
    </source>
</reference>
<comment type="caution">
    <text evidence="2">The sequence shown here is derived from an EMBL/GenBank/DDBJ whole genome shotgun (WGS) entry which is preliminary data.</text>
</comment>
<proteinExistence type="predicted"/>
<accession>A0ABS0HC94</accession>
<organism evidence="2 3">
    <name type="scientific">Novosphingobium jiangmenense</name>
    <dbReference type="NCBI Taxonomy" id="2791981"/>
    <lineage>
        <taxon>Bacteria</taxon>
        <taxon>Pseudomonadati</taxon>
        <taxon>Pseudomonadota</taxon>
        <taxon>Alphaproteobacteria</taxon>
        <taxon>Sphingomonadales</taxon>
        <taxon>Sphingomonadaceae</taxon>
        <taxon>Novosphingobium</taxon>
    </lineage>
</organism>